<proteinExistence type="predicted"/>
<protein>
    <recommendedName>
        <fullName evidence="3">Integrase catalytic domain-containing protein</fullName>
    </recommendedName>
</protein>
<dbReference type="GO" id="GO:0003676">
    <property type="term" value="F:nucleic acid binding"/>
    <property type="evidence" value="ECO:0007669"/>
    <property type="project" value="InterPro"/>
</dbReference>
<dbReference type="InterPro" id="IPR012337">
    <property type="entry name" value="RNaseH-like_sf"/>
</dbReference>
<accession>A0A085LKP5</accession>
<dbReference type="Proteomes" id="UP000030764">
    <property type="component" value="Unassembled WGS sequence"/>
</dbReference>
<dbReference type="PANTHER" id="PTHR47331:SF1">
    <property type="entry name" value="GAG-LIKE PROTEIN"/>
    <property type="match status" value="1"/>
</dbReference>
<keyword evidence="2" id="KW-1185">Reference proteome</keyword>
<dbReference type="EMBL" id="KL363466">
    <property type="protein sequence ID" value="KFD45541.1"/>
    <property type="molecule type" value="Genomic_DNA"/>
</dbReference>
<dbReference type="PANTHER" id="PTHR47331">
    <property type="entry name" value="PHD-TYPE DOMAIN-CONTAINING PROTEIN"/>
    <property type="match status" value="1"/>
</dbReference>
<organism evidence="1 2">
    <name type="scientific">Trichuris suis</name>
    <name type="common">pig whipworm</name>
    <dbReference type="NCBI Taxonomy" id="68888"/>
    <lineage>
        <taxon>Eukaryota</taxon>
        <taxon>Metazoa</taxon>
        <taxon>Ecdysozoa</taxon>
        <taxon>Nematoda</taxon>
        <taxon>Enoplea</taxon>
        <taxon>Dorylaimia</taxon>
        <taxon>Trichinellida</taxon>
        <taxon>Trichuridae</taxon>
        <taxon>Trichuris</taxon>
    </lineage>
</organism>
<evidence type="ECO:0000313" key="1">
    <source>
        <dbReference type="EMBL" id="KFD45541.1"/>
    </source>
</evidence>
<gene>
    <name evidence="1" type="ORF">M513_13588</name>
</gene>
<sequence>MTILAPFVISRKRKRWGLIFMCLTTRAIHPEDCISTNIESLLLALERFIQRRGKLKSIRSDQGTSLKKAAKEQDKSTKALAAELECAVQDRRRIDFRFNPAGAPHWGGSWETMIQEIKKVLASAVESVAGIHEEAFRTLLVRVEGILNRRPIAFDENGLPVSPFDIVSPGNTRDFRQKPRP</sequence>
<dbReference type="Gene3D" id="3.30.420.10">
    <property type="entry name" value="Ribonuclease H-like superfamily/Ribonuclease H"/>
    <property type="match status" value="1"/>
</dbReference>
<name>A0A085LKP5_9BILA</name>
<dbReference type="InterPro" id="IPR036397">
    <property type="entry name" value="RNaseH_sf"/>
</dbReference>
<reference evidence="1 2" key="1">
    <citation type="journal article" date="2014" name="Nat. Genet.">
        <title>Genome and transcriptome of the porcine whipworm Trichuris suis.</title>
        <authorList>
            <person name="Jex A.R."/>
            <person name="Nejsum P."/>
            <person name="Schwarz E.M."/>
            <person name="Hu L."/>
            <person name="Young N.D."/>
            <person name="Hall R.S."/>
            <person name="Korhonen P.K."/>
            <person name="Liao S."/>
            <person name="Thamsborg S."/>
            <person name="Xia J."/>
            <person name="Xu P."/>
            <person name="Wang S."/>
            <person name="Scheerlinck J.P."/>
            <person name="Hofmann A."/>
            <person name="Sternberg P.W."/>
            <person name="Wang J."/>
            <person name="Gasser R.B."/>
        </authorList>
    </citation>
    <scope>NUCLEOTIDE SEQUENCE [LARGE SCALE GENOMIC DNA]</scope>
    <source>
        <strain evidence="1">DCEP-RM93M</strain>
    </source>
</reference>
<dbReference type="AlphaFoldDB" id="A0A085LKP5"/>
<evidence type="ECO:0000313" key="2">
    <source>
        <dbReference type="Proteomes" id="UP000030764"/>
    </source>
</evidence>
<dbReference type="SUPFAM" id="SSF53098">
    <property type="entry name" value="Ribonuclease H-like"/>
    <property type="match status" value="1"/>
</dbReference>
<evidence type="ECO:0008006" key="3">
    <source>
        <dbReference type="Google" id="ProtNLM"/>
    </source>
</evidence>